<organism evidence="1 2">
    <name type="scientific">Acanthoscelides obtectus</name>
    <name type="common">Bean weevil</name>
    <name type="synonym">Bruchus obtectus</name>
    <dbReference type="NCBI Taxonomy" id="200917"/>
    <lineage>
        <taxon>Eukaryota</taxon>
        <taxon>Metazoa</taxon>
        <taxon>Ecdysozoa</taxon>
        <taxon>Arthropoda</taxon>
        <taxon>Hexapoda</taxon>
        <taxon>Insecta</taxon>
        <taxon>Pterygota</taxon>
        <taxon>Neoptera</taxon>
        <taxon>Endopterygota</taxon>
        <taxon>Coleoptera</taxon>
        <taxon>Polyphaga</taxon>
        <taxon>Cucujiformia</taxon>
        <taxon>Chrysomeloidea</taxon>
        <taxon>Chrysomelidae</taxon>
        <taxon>Bruchinae</taxon>
        <taxon>Bruchini</taxon>
        <taxon>Acanthoscelides</taxon>
    </lineage>
</organism>
<sequence>IFLKLPARVSKGEINFSKLKSTSGHRRPKTFIELTAISIEQHPAQKVENKKVVFLAVPGEPPHSSGDQKLS</sequence>
<feature type="non-terminal residue" evidence="1">
    <location>
        <position position="71"/>
    </location>
</feature>
<dbReference type="AlphaFoldDB" id="A0A9P0PLH5"/>
<reference evidence="1" key="1">
    <citation type="submission" date="2022-03" db="EMBL/GenBank/DDBJ databases">
        <authorList>
            <person name="Sayadi A."/>
        </authorList>
    </citation>
    <scope>NUCLEOTIDE SEQUENCE</scope>
</reference>
<name>A0A9P0PLH5_ACAOB</name>
<dbReference type="EMBL" id="CAKOFQ010006982">
    <property type="protein sequence ID" value="CAH1985506.1"/>
    <property type="molecule type" value="Genomic_DNA"/>
</dbReference>
<protein>
    <submittedName>
        <fullName evidence="1">Uncharacterized protein</fullName>
    </submittedName>
</protein>
<accession>A0A9P0PLH5</accession>
<gene>
    <name evidence="1" type="ORF">ACAOBT_LOCUS16723</name>
</gene>
<keyword evidence="2" id="KW-1185">Reference proteome</keyword>
<evidence type="ECO:0000313" key="1">
    <source>
        <dbReference type="EMBL" id="CAH1985506.1"/>
    </source>
</evidence>
<comment type="caution">
    <text evidence="1">The sequence shown here is derived from an EMBL/GenBank/DDBJ whole genome shotgun (WGS) entry which is preliminary data.</text>
</comment>
<dbReference type="Proteomes" id="UP001152888">
    <property type="component" value="Unassembled WGS sequence"/>
</dbReference>
<proteinExistence type="predicted"/>
<evidence type="ECO:0000313" key="2">
    <source>
        <dbReference type="Proteomes" id="UP001152888"/>
    </source>
</evidence>